<accession>A0A9R1WY92</accession>
<evidence type="ECO:0000313" key="6">
    <source>
        <dbReference type="EMBL" id="KAJ0193540.1"/>
    </source>
</evidence>
<dbReference type="InterPro" id="IPR001828">
    <property type="entry name" value="ANF_lig-bd_rcpt"/>
</dbReference>
<dbReference type="SUPFAM" id="SSF53822">
    <property type="entry name" value="Periplasmic binding protein-like I"/>
    <property type="match status" value="1"/>
</dbReference>
<dbReference type="PANTHER" id="PTHR34836">
    <property type="entry name" value="OS06G0188250 PROTEIN"/>
    <property type="match status" value="1"/>
</dbReference>
<sequence length="129" mass="14306">MESPMGKAIHSCITMAISDFYALLIHTRDSEGHPDKALSAVYNLLKKAKVQAIIGPETHLPSKLLSLVADKATVPIFSFASLSSREHPYLFQIKQDKSSMAKSIVALVKSYNWMDVIFVHEDNDDGTEI</sequence>
<keyword evidence="2" id="KW-0812">Transmembrane</keyword>
<dbReference type="InterPro" id="IPR015683">
    <property type="entry name" value="Ionotropic_Glu_rcpt"/>
</dbReference>
<dbReference type="GO" id="GO:0016020">
    <property type="term" value="C:membrane"/>
    <property type="evidence" value="ECO:0007669"/>
    <property type="project" value="UniProtKB-SubCell"/>
</dbReference>
<evidence type="ECO:0000259" key="5">
    <source>
        <dbReference type="Pfam" id="PF01094"/>
    </source>
</evidence>
<dbReference type="Proteomes" id="UP000235145">
    <property type="component" value="Unassembled WGS sequence"/>
</dbReference>
<keyword evidence="4" id="KW-0472">Membrane</keyword>
<evidence type="ECO:0000256" key="1">
    <source>
        <dbReference type="ARBA" id="ARBA00004370"/>
    </source>
</evidence>
<name>A0A9R1WY92_LACSA</name>
<gene>
    <name evidence="6" type="ORF">LSAT_V11C800427690</name>
</gene>
<evidence type="ECO:0000313" key="7">
    <source>
        <dbReference type="Proteomes" id="UP000235145"/>
    </source>
</evidence>
<keyword evidence="3" id="KW-1133">Transmembrane helix</keyword>
<keyword evidence="7" id="KW-1185">Reference proteome</keyword>
<dbReference type="EMBL" id="NBSK02000008">
    <property type="protein sequence ID" value="KAJ0193540.1"/>
    <property type="molecule type" value="Genomic_DNA"/>
</dbReference>
<evidence type="ECO:0000256" key="4">
    <source>
        <dbReference type="ARBA" id="ARBA00023136"/>
    </source>
</evidence>
<dbReference type="InterPro" id="IPR028082">
    <property type="entry name" value="Peripla_BP_I"/>
</dbReference>
<dbReference type="Pfam" id="PF01094">
    <property type="entry name" value="ANF_receptor"/>
    <property type="match status" value="1"/>
</dbReference>
<comment type="subcellular location">
    <subcellularLocation>
        <location evidence="1">Membrane</location>
    </subcellularLocation>
</comment>
<dbReference type="Gene3D" id="3.40.50.2300">
    <property type="match status" value="1"/>
</dbReference>
<protein>
    <recommendedName>
        <fullName evidence="5">Receptor ligand binding region domain-containing protein</fullName>
    </recommendedName>
</protein>
<feature type="domain" description="Receptor ligand binding region" evidence="5">
    <location>
        <begin position="22"/>
        <end position="128"/>
    </location>
</feature>
<evidence type="ECO:0000256" key="2">
    <source>
        <dbReference type="ARBA" id="ARBA00022692"/>
    </source>
</evidence>
<reference evidence="6 7" key="1">
    <citation type="journal article" date="2017" name="Nat. Commun.">
        <title>Genome assembly with in vitro proximity ligation data and whole-genome triplication in lettuce.</title>
        <authorList>
            <person name="Reyes-Chin-Wo S."/>
            <person name="Wang Z."/>
            <person name="Yang X."/>
            <person name="Kozik A."/>
            <person name="Arikit S."/>
            <person name="Song C."/>
            <person name="Xia L."/>
            <person name="Froenicke L."/>
            <person name="Lavelle D.O."/>
            <person name="Truco M.J."/>
            <person name="Xia R."/>
            <person name="Zhu S."/>
            <person name="Xu C."/>
            <person name="Xu H."/>
            <person name="Xu X."/>
            <person name="Cox K."/>
            <person name="Korf I."/>
            <person name="Meyers B.C."/>
            <person name="Michelmore R.W."/>
        </authorList>
    </citation>
    <scope>NUCLEOTIDE SEQUENCE [LARGE SCALE GENOMIC DNA]</scope>
    <source>
        <strain evidence="7">cv. Salinas</strain>
        <tissue evidence="6">Seedlings</tissue>
    </source>
</reference>
<evidence type="ECO:0000256" key="3">
    <source>
        <dbReference type="ARBA" id="ARBA00022989"/>
    </source>
</evidence>
<dbReference type="PANTHER" id="PTHR34836:SF6">
    <property type="entry name" value="PERIPLASMIC BINDING PROTEIN-LIKE I"/>
    <property type="match status" value="1"/>
</dbReference>
<comment type="caution">
    <text evidence="6">The sequence shown here is derived from an EMBL/GenBank/DDBJ whole genome shotgun (WGS) entry which is preliminary data.</text>
</comment>
<proteinExistence type="predicted"/>
<dbReference type="AlphaFoldDB" id="A0A9R1WY92"/>
<organism evidence="6 7">
    <name type="scientific">Lactuca sativa</name>
    <name type="common">Garden lettuce</name>
    <dbReference type="NCBI Taxonomy" id="4236"/>
    <lineage>
        <taxon>Eukaryota</taxon>
        <taxon>Viridiplantae</taxon>
        <taxon>Streptophyta</taxon>
        <taxon>Embryophyta</taxon>
        <taxon>Tracheophyta</taxon>
        <taxon>Spermatophyta</taxon>
        <taxon>Magnoliopsida</taxon>
        <taxon>eudicotyledons</taxon>
        <taxon>Gunneridae</taxon>
        <taxon>Pentapetalae</taxon>
        <taxon>asterids</taxon>
        <taxon>campanulids</taxon>
        <taxon>Asterales</taxon>
        <taxon>Asteraceae</taxon>
        <taxon>Cichorioideae</taxon>
        <taxon>Cichorieae</taxon>
        <taxon>Lactucinae</taxon>
        <taxon>Lactuca</taxon>
    </lineage>
</organism>